<proteinExistence type="predicted"/>
<dbReference type="Proteomes" id="UP000190435">
    <property type="component" value="Unassembled WGS sequence"/>
</dbReference>
<dbReference type="EMBL" id="MUXU01000043">
    <property type="protein sequence ID" value="OOR89011.1"/>
    <property type="molecule type" value="Genomic_DNA"/>
</dbReference>
<comment type="caution">
    <text evidence="1">The sequence shown here is derived from an EMBL/GenBank/DDBJ whole genome shotgun (WGS) entry which is preliminary data.</text>
</comment>
<keyword evidence="2" id="KW-1185">Reference proteome</keyword>
<evidence type="ECO:0000313" key="2">
    <source>
        <dbReference type="Proteomes" id="UP000190435"/>
    </source>
</evidence>
<accession>A0A1T0A1B9</accession>
<dbReference type="STRING" id="34060.B0181_07535"/>
<reference evidence="1 2" key="1">
    <citation type="submission" date="2017-02" db="EMBL/GenBank/DDBJ databases">
        <title>Draft genome sequence of Moraxella caviae CCUG 355 type strain.</title>
        <authorList>
            <person name="Engstrom-Jakobsson H."/>
            <person name="Salva-Serra F."/>
            <person name="Thorell K."/>
            <person name="Gonzales-Siles L."/>
            <person name="Karlsson R."/>
            <person name="Boulund F."/>
            <person name="Engstrand L."/>
            <person name="Moore E."/>
        </authorList>
    </citation>
    <scope>NUCLEOTIDE SEQUENCE [LARGE SCALE GENOMIC DNA]</scope>
    <source>
        <strain evidence="1 2">CCUG 355</strain>
    </source>
</reference>
<dbReference type="AlphaFoldDB" id="A0A1T0A1B9"/>
<organism evidence="1 2">
    <name type="scientific">Moraxella caviae</name>
    <dbReference type="NCBI Taxonomy" id="34060"/>
    <lineage>
        <taxon>Bacteria</taxon>
        <taxon>Pseudomonadati</taxon>
        <taxon>Pseudomonadota</taxon>
        <taxon>Gammaproteobacteria</taxon>
        <taxon>Moraxellales</taxon>
        <taxon>Moraxellaceae</taxon>
        <taxon>Moraxella</taxon>
    </lineage>
</organism>
<protein>
    <submittedName>
        <fullName evidence="1">Uncharacterized protein</fullName>
    </submittedName>
</protein>
<sequence length="69" mass="7909">MFGLDNLVSDNIESTIKPSIWQTHPIKPCAFGLGVHITHHVIYKHSPSQTLIWQGADKWLVAHQRQPKR</sequence>
<gene>
    <name evidence="1" type="ORF">B0181_07535</name>
</gene>
<name>A0A1T0A1B9_9GAMM</name>
<evidence type="ECO:0000313" key="1">
    <source>
        <dbReference type="EMBL" id="OOR89011.1"/>
    </source>
</evidence>